<feature type="transmembrane region" description="Helical" evidence="1">
    <location>
        <begin position="27"/>
        <end position="52"/>
    </location>
</feature>
<organism evidence="2 3">
    <name type="scientific">Batillaria attramentaria</name>
    <dbReference type="NCBI Taxonomy" id="370345"/>
    <lineage>
        <taxon>Eukaryota</taxon>
        <taxon>Metazoa</taxon>
        <taxon>Spiralia</taxon>
        <taxon>Lophotrochozoa</taxon>
        <taxon>Mollusca</taxon>
        <taxon>Gastropoda</taxon>
        <taxon>Caenogastropoda</taxon>
        <taxon>Sorbeoconcha</taxon>
        <taxon>Cerithioidea</taxon>
        <taxon>Batillariidae</taxon>
        <taxon>Batillaria</taxon>
    </lineage>
</organism>
<evidence type="ECO:0000313" key="2">
    <source>
        <dbReference type="EMBL" id="KAK7487592.1"/>
    </source>
</evidence>
<reference evidence="2 3" key="1">
    <citation type="journal article" date="2023" name="Sci. Data">
        <title>Genome assembly of the Korean intertidal mud-creeper Batillaria attramentaria.</title>
        <authorList>
            <person name="Patra A.K."/>
            <person name="Ho P.T."/>
            <person name="Jun S."/>
            <person name="Lee S.J."/>
            <person name="Kim Y."/>
            <person name="Won Y.J."/>
        </authorList>
    </citation>
    <scope>NUCLEOTIDE SEQUENCE [LARGE SCALE GENOMIC DNA]</scope>
    <source>
        <strain evidence="2">Wonlab-2016</strain>
    </source>
</reference>
<evidence type="ECO:0000313" key="3">
    <source>
        <dbReference type="Proteomes" id="UP001519460"/>
    </source>
</evidence>
<keyword evidence="1" id="KW-1133">Transmembrane helix</keyword>
<keyword evidence="1" id="KW-0472">Membrane</keyword>
<gene>
    <name evidence="2" type="ORF">BaRGS_00021142</name>
</gene>
<sequence length="85" mass="9819">MVGTVNFEHRWNLTDVDDFDLDVDVSLYLVLGGQMSAMMFFWGAALSLIIWIHMQHTYSYARTHASFYDRCGVDRAWGPGHAYLK</sequence>
<keyword evidence="1" id="KW-0812">Transmembrane</keyword>
<protein>
    <submittedName>
        <fullName evidence="2">Uncharacterized protein</fullName>
    </submittedName>
</protein>
<dbReference type="Proteomes" id="UP001519460">
    <property type="component" value="Unassembled WGS sequence"/>
</dbReference>
<accession>A0ABD0KKI7</accession>
<comment type="caution">
    <text evidence="2">The sequence shown here is derived from an EMBL/GenBank/DDBJ whole genome shotgun (WGS) entry which is preliminary data.</text>
</comment>
<evidence type="ECO:0000256" key="1">
    <source>
        <dbReference type="SAM" id="Phobius"/>
    </source>
</evidence>
<dbReference type="EMBL" id="JACVVK020000162">
    <property type="protein sequence ID" value="KAK7487592.1"/>
    <property type="molecule type" value="Genomic_DNA"/>
</dbReference>
<name>A0ABD0KKI7_9CAEN</name>
<keyword evidence="3" id="KW-1185">Reference proteome</keyword>
<proteinExistence type="predicted"/>
<dbReference type="AlphaFoldDB" id="A0ABD0KKI7"/>